<dbReference type="InterPro" id="IPR017946">
    <property type="entry name" value="PLC-like_Pdiesterase_TIM-brl"/>
</dbReference>
<name>A0A645BWP2_9ZZZZ</name>
<protein>
    <recommendedName>
        <fullName evidence="1">GP-PDE domain-containing protein</fullName>
    </recommendedName>
</protein>
<dbReference type="GO" id="GO:0006629">
    <property type="term" value="P:lipid metabolic process"/>
    <property type="evidence" value="ECO:0007669"/>
    <property type="project" value="InterPro"/>
</dbReference>
<dbReference type="Gene3D" id="3.20.20.190">
    <property type="entry name" value="Phosphatidylinositol (PI) phosphodiesterase"/>
    <property type="match status" value="1"/>
</dbReference>
<accession>A0A645BWP2</accession>
<dbReference type="AlphaFoldDB" id="A0A645BWP2"/>
<organism evidence="2">
    <name type="scientific">bioreactor metagenome</name>
    <dbReference type="NCBI Taxonomy" id="1076179"/>
    <lineage>
        <taxon>unclassified sequences</taxon>
        <taxon>metagenomes</taxon>
        <taxon>ecological metagenomes</taxon>
    </lineage>
</organism>
<dbReference type="Pfam" id="PF03009">
    <property type="entry name" value="GDPD"/>
    <property type="match status" value="1"/>
</dbReference>
<dbReference type="GO" id="GO:0008081">
    <property type="term" value="F:phosphoric diester hydrolase activity"/>
    <property type="evidence" value="ECO:0007669"/>
    <property type="project" value="InterPro"/>
</dbReference>
<dbReference type="SUPFAM" id="SSF51695">
    <property type="entry name" value="PLC-like phosphodiesterases"/>
    <property type="match status" value="1"/>
</dbReference>
<comment type="caution">
    <text evidence="2">The sequence shown here is derived from an EMBL/GenBank/DDBJ whole genome shotgun (WGS) entry which is preliminary data.</text>
</comment>
<evidence type="ECO:0000313" key="2">
    <source>
        <dbReference type="EMBL" id="MPM69061.1"/>
    </source>
</evidence>
<dbReference type="PANTHER" id="PTHR46211:SF1">
    <property type="entry name" value="GLYCEROPHOSPHODIESTER PHOSPHODIESTERASE, CYTOPLASMIC"/>
    <property type="match status" value="1"/>
</dbReference>
<dbReference type="EMBL" id="VSSQ01022623">
    <property type="protein sequence ID" value="MPM69061.1"/>
    <property type="molecule type" value="Genomic_DNA"/>
</dbReference>
<dbReference type="PROSITE" id="PS51704">
    <property type="entry name" value="GP_PDE"/>
    <property type="match status" value="1"/>
</dbReference>
<gene>
    <name evidence="2" type="ORF">SDC9_116005</name>
</gene>
<proteinExistence type="predicted"/>
<dbReference type="PANTHER" id="PTHR46211">
    <property type="entry name" value="GLYCEROPHOSPHORYL DIESTER PHOSPHODIESTERASE"/>
    <property type="match status" value="1"/>
</dbReference>
<dbReference type="InterPro" id="IPR030395">
    <property type="entry name" value="GP_PDE_dom"/>
</dbReference>
<evidence type="ECO:0000259" key="1">
    <source>
        <dbReference type="PROSITE" id="PS51704"/>
    </source>
</evidence>
<sequence length="242" mass="26644">MKSEGSGIMTRFLSHRGESDDAPENTLEAFQLAMARDSDGIELDIRLTADNQVVCVHDETLERLAGVPLAVRTATLAELRRYFPVPLFAEALAALLPGKAMQIELKGTPEVIPGLKAILDGWRGDRRRLTISSFEAETIRAAADAFPDLARLLLVDMEALFGHFPTVGEVVRYLEPLRCGISFRASFAAAAEWVRALQRLNFGVVCWGVASDELGLRMAELGVDALTCNHAVALRRRWNARI</sequence>
<reference evidence="2" key="1">
    <citation type="submission" date="2019-08" db="EMBL/GenBank/DDBJ databases">
        <authorList>
            <person name="Kucharzyk K."/>
            <person name="Murdoch R.W."/>
            <person name="Higgins S."/>
            <person name="Loffler F."/>
        </authorList>
    </citation>
    <scope>NUCLEOTIDE SEQUENCE</scope>
</reference>
<feature type="domain" description="GP-PDE" evidence="1">
    <location>
        <begin position="10"/>
        <end position="238"/>
    </location>
</feature>